<comment type="similarity">
    <text evidence="1">Belongs to the 'phage' integrase family.</text>
</comment>
<dbReference type="OrthoDB" id="7615137at2"/>
<name>A0A081RJX1_SPHCR</name>
<evidence type="ECO:0000256" key="5">
    <source>
        <dbReference type="SAM" id="MobiDB-lite"/>
    </source>
</evidence>
<evidence type="ECO:0000256" key="3">
    <source>
        <dbReference type="ARBA" id="ARBA00023125"/>
    </source>
</evidence>
<dbReference type="InterPro" id="IPR011010">
    <property type="entry name" value="DNA_brk_join_enz"/>
</dbReference>
<dbReference type="GO" id="GO:0015074">
    <property type="term" value="P:DNA integration"/>
    <property type="evidence" value="ECO:0007669"/>
    <property type="project" value="UniProtKB-KW"/>
</dbReference>
<dbReference type="SUPFAM" id="SSF56349">
    <property type="entry name" value="DNA breaking-rejoining enzymes"/>
    <property type="match status" value="1"/>
</dbReference>
<dbReference type="InterPro" id="IPR038488">
    <property type="entry name" value="Integrase_DNA-bd_sf"/>
</dbReference>
<proteinExistence type="inferred from homology"/>
<keyword evidence="3" id="KW-0238">DNA-binding</keyword>
<dbReference type="PATRIC" id="fig|46429.4.peg.132"/>
<sequence length="467" mass="52951">MATKKFSDPWIRGLKAAPEGGRDEWHDEAETGLLVTINPKRRVTFWLYARYPKGDGTCGAPSRRVLGDFCPADAKDRIYIVKKGVPALALDEARQKAREWKAAIADGIDPSRPAQPVDEEPQAVLETIATVFVEFFKRHVMKEGQKDGRGRPLAPLRSAKEIKRIFDHYILEDLTGNERWRNRPIASITRRDVTELLDTIQDNNGATQADAVLAQLSSMFNWYAARGDDFVSPIVRGMKRTKSSERKRKRILSDEEIRIFWQACGTQEVFGVFCQLLLLTLQRREKLRLMHRDYVTSDGLWTIPTEDREKGNAEYVRLSPMAMQIVKKQPTTPTRPFVFQGRLAGPINGFTDAKAELDAKMEEIAGHPIPHWVLHDLRRTGKTLMIRAGVSPHVSERVLGHVIPGVEGVYDQHDYLAEKTEALRQLASLVARILNPKDNVVPMKARSRSRSNSQMEQKAEAERTAIN</sequence>
<dbReference type="GO" id="GO:0003677">
    <property type="term" value="F:DNA binding"/>
    <property type="evidence" value="ECO:0007669"/>
    <property type="project" value="UniProtKB-KW"/>
</dbReference>
<feature type="region of interest" description="Disordered" evidence="5">
    <location>
        <begin position="443"/>
        <end position="467"/>
    </location>
</feature>
<dbReference type="AlphaFoldDB" id="A0A081RJX1"/>
<feature type="compositionally biased region" description="Basic and acidic residues" evidence="5">
    <location>
        <begin position="457"/>
        <end position="467"/>
    </location>
</feature>
<keyword evidence="2" id="KW-0229">DNA integration</keyword>
<evidence type="ECO:0000256" key="4">
    <source>
        <dbReference type="ARBA" id="ARBA00023172"/>
    </source>
</evidence>
<dbReference type="PROSITE" id="PS51898">
    <property type="entry name" value="TYR_RECOMBINASE"/>
    <property type="match status" value="1"/>
</dbReference>
<dbReference type="RefSeq" id="WP_013846918.1">
    <property type="nucleotide sequence ID" value="NZ_JFHR01000001.1"/>
</dbReference>
<gene>
    <name evidence="7" type="ORF">BV95_00133</name>
</gene>
<accession>A0A081RJX1</accession>
<reference evidence="7 8" key="1">
    <citation type="submission" date="2014-02" db="EMBL/GenBank/DDBJ databases">
        <title>Whole genome sequence of Sphingobium chlorophenolicum NBRC 16172.</title>
        <authorList>
            <person name="Gan H.M."/>
            <person name="Gan H.Y."/>
            <person name="Chew T.H."/>
            <person name="Savka M.A."/>
        </authorList>
    </citation>
    <scope>NUCLEOTIDE SEQUENCE [LARGE SCALE GENOMIC DNA]</scope>
    <source>
        <strain evidence="7 8">NBRC 16172</strain>
    </source>
</reference>
<dbReference type="PANTHER" id="PTHR30629">
    <property type="entry name" value="PROPHAGE INTEGRASE"/>
    <property type="match status" value="1"/>
</dbReference>
<evidence type="ECO:0000313" key="7">
    <source>
        <dbReference type="EMBL" id="KEQ55494.1"/>
    </source>
</evidence>
<evidence type="ECO:0000256" key="1">
    <source>
        <dbReference type="ARBA" id="ARBA00008857"/>
    </source>
</evidence>
<dbReference type="InterPro" id="IPR050808">
    <property type="entry name" value="Phage_Integrase"/>
</dbReference>
<dbReference type="GO" id="GO:0006310">
    <property type="term" value="P:DNA recombination"/>
    <property type="evidence" value="ECO:0007669"/>
    <property type="project" value="UniProtKB-KW"/>
</dbReference>
<protein>
    <submittedName>
        <fullName evidence="7">Integrase family protein</fullName>
    </submittedName>
</protein>
<organism evidence="7 8">
    <name type="scientific">Sphingobium chlorophenolicum</name>
    <dbReference type="NCBI Taxonomy" id="46429"/>
    <lineage>
        <taxon>Bacteria</taxon>
        <taxon>Pseudomonadati</taxon>
        <taxon>Pseudomonadota</taxon>
        <taxon>Alphaproteobacteria</taxon>
        <taxon>Sphingomonadales</taxon>
        <taxon>Sphingomonadaceae</taxon>
        <taxon>Sphingobium</taxon>
    </lineage>
</organism>
<dbReference type="InterPro" id="IPR013762">
    <property type="entry name" value="Integrase-like_cat_sf"/>
</dbReference>
<evidence type="ECO:0000313" key="8">
    <source>
        <dbReference type="Proteomes" id="UP000028411"/>
    </source>
</evidence>
<evidence type="ECO:0000259" key="6">
    <source>
        <dbReference type="PROSITE" id="PS51898"/>
    </source>
</evidence>
<dbReference type="Gene3D" id="1.10.150.130">
    <property type="match status" value="1"/>
</dbReference>
<dbReference type="Proteomes" id="UP000028411">
    <property type="component" value="Unassembled WGS sequence"/>
</dbReference>
<dbReference type="InterPro" id="IPR010998">
    <property type="entry name" value="Integrase_recombinase_N"/>
</dbReference>
<dbReference type="Gene3D" id="3.30.160.390">
    <property type="entry name" value="Integrase, DNA-binding domain"/>
    <property type="match status" value="1"/>
</dbReference>
<feature type="domain" description="Tyr recombinase" evidence="6">
    <location>
        <begin position="247"/>
        <end position="424"/>
    </location>
</feature>
<dbReference type="Gene3D" id="1.10.443.10">
    <property type="entry name" value="Intergrase catalytic core"/>
    <property type="match status" value="1"/>
</dbReference>
<comment type="caution">
    <text evidence="7">The sequence shown here is derived from an EMBL/GenBank/DDBJ whole genome shotgun (WGS) entry which is preliminary data.</text>
</comment>
<evidence type="ECO:0000256" key="2">
    <source>
        <dbReference type="ARBA" id="ARBA00022908"/>
    </source>
</evidence>
<keyword evidence="4" id="KW-0233">DNA recombination</keyword>
<dbReference type="InterPro" id="IPR002104">
    <property type="entry name" value="Integrase_catalytic"/>
</dbReference>
<dbReference type="EMBL" id="JFHR01000001">
    <property type="protein sequence ID" value="KEQ55494.1"/>
    <property type="molecule type" value="Genomic_DNA"/>
</dbReference>
<dbReference type="PANTHER" id="PTHR30629:SF2">
    <property type="entry name" value="PROPHAGE INTEGRASE INTS-RELATED"/>
    <property type="match status" value="1"/>
</dbReference>
<dbReference type="eggNOG" id="COG0582">
    <property type="taxonomic scope" value="Bacteria"/>
</dbReference>